<accession>A0A4Y8ZPR7</accession>
<name>A0A4Y8ZPR7_9SPHN</name>
<organism evidence="2 3">
    <name type="scientific">Sphingomonas parva</name>
    <dbReference type="NCBI Taxonomy" id="2555898"/>
    <lineage>
        <taxon>Bacteria</taxon>
        <taxon>Pseudomonadati</taxon>
        <taxon>Pseudomonadota</taxon>
        <taxon>Alphaproteobacteria</taxon>
        <taxon>Sphingomonadales</taxon>
        <taxon>Sphingomonadaceae</taxon>
        <taxon>Sphingomonas</taxon>
    </lineage>
</organism>
<keyword evidence="3" id="KW-1185">Reference proteome</keyword>
<evidence type="ECO:0000256" key="1">
    <source>
        <dbReference type="SAM" id="SignalP"/>
    </source>
</evidence>
<dbReference type="RefSeq" id="WP_135087156.1">
    <property type="nucleotide sequence ID" value="NZ_SPDV01000021.1"/>
</dbReference>
<comment type="caution">
    <text evidence="2">The sequence shown here is derived from an EMBL/GenBank/DDBJ whole genome shotgun (WGS) entry which is preliminary data.</text>
</comment>
<feature type="chain" id="PRO_5021192557" evidence="1">
    <location>
        <begin position="27"/>
        <end position="139"/>
    </location>
</feature>
<feature type="signal peptide" evidence="1">
    <location>
        <begin position="1"/>
        <end position="26"/>
    </location>
</feature>
<sequence length="139" mass="13945">MRSRNGRATALALAFSSILLPPQVAAQAPPVDCAAVAAERAQIAAQLQVLRQEIADIALGKAPRRKVRVSGGDAARGAAGAAAGLLLPFPLGLLAGAGAAATKDRKPKADPPGPDVPAMIERQQALEARLAELSAAGCG</sequence>
<gene>
    <name evidence="2" type="ORF">E2493_12210</name>
</gene>
<dbReference type="Proteomes" id="UP000298213">
    <property type="component" value="Unassembled WGS sequence"/>
</dbReference>
<dbReference type="EMBL" id="SPDV01000021">
    <property type="protein sequence ID" value="TFI57954.1"/>
    <property type="molecule type" value="Genomic_DNA"/>
</dbReference>
<protein>
    <submittedName>
        <fullName evidence="2">Uncharacterized protein</fullName>
    </submittedName>
</protein>
<dbReference type="AlphaFoldDB" id="A0A4Y8ZPR7"/>
<reference evidence="2 3" key="1">
    <citation type="submission" date="2019-03" db="EMBL/GenBank/DDBJ databases">
        <title>Genome sequence of Sphingomonas sp. 17J27-24.</title>
        <authorList>
            <person name="Kim M."/>
            <person name="Maeng S."/>
            <person name="Sathiyaraj S."/>
        </authorList>
    </citation>
    <scope>NUCLEOTIDE SEQUENCE [LARGE SCALE GENOMIC DNA]</scope>
    <source>
        <strain evidence="2 3">17J27-24</strain>
    </source>
</reference>
<keyword evidence="1" id="KW-0732">Signal</keyword>
<evidence type="ECO:0000313" key="2">
    <source>
        <dbReference type="EMBL" id="TFI57954.1"/>
    </source>
</evidence>
<proteinExistence type="predicted"/>
<evidence type="ECO:0000313" key="3">
    <source>
        <dbReference type="Proteomes" id="UP000298213"/>
    </source>
</evidence>